<dbReference type="InterPro" id="IPR050766">
    <property type="entry name" value="Bact_Lucif_Oxidored"/>
</dbReference>
<evidence type="ECO:0000313" key="2">
    <source>
        <dbReference type="EMBL" id="ALG09917.1"/>
    </source>
</evidence>
<dbReference type="Pfam" id="PF00296">
    <property type="entry name" value="Bac_luciferase"/>
    <property type="match status" value="1"/>
</dbReference>
<dbReference type="SUPFAM" id="SSF51679">
    <property type="entry name" value="Bacterial luciferase-like"/>
    <property type="match status" value="1"/>
</dbReference>
<feature type="domain" description="Luciferase-like" evidence="1">
    <location>
        <begin position="9"/>
        <end position="146"/>
    </location>
</feature>
<reference evidence="2 3" key="1">
    <citation type="submission" date="2015-07" db="EMBL/GenBank/DDBJ databases">
        <title>Genome sequencing of Kibdelosporangium phytohabitans.</title>
        <authorList>
            <person name="Qin S."/>
            <person name="Xing K."/>
        </authorList>
    </citation>
    <scope>NUCLEOTIDE SEQUENCE [LARGE SCALE GENOMIC DNA]</scope>
    <source>
        <strain evidence="2 3">KLBMP1111</strain>
    </source>
</reference>
<evidence type="ECO:0000313" key="3">
    <source>
        <dbReference type="Proteomes" id="UP000063699"/>
    </source>
</evidence>
<dbReference type="Proteomes" id="UP000063699">
    <property type="component" value="Chromosome"/>
</dbReference>
<dbReference type="OrthoDB" id="7903015at2"/>
<evidence type="ECO:0000259" key="1">
    <source>
        <dbReference type="Pfam" id="PF00296"/>
    </source>
</evidence>
<dbReference type="GO" id="GO:0005829">
    <property type="term" value="C:cytosol"/>
    <property type="evidence" value="ECO:0007669"/>
    <property type="project" value="TreeGrafter"/>
</dbReference>
<dbReference type="EMBL" id="CP012752">
    <property type="protein sequence ID" value="ALG09917.1"/>
    <property type="molecule type" value="Genomic_DNA"/>
</dbReference>
<dbReference type="InterPro" id="IPR036661">
    <property type="entry name" value="Luciferase-like_sf"/>
</dbReference>
<keyword evidence="3" id="KW-1185">Reference proteome</keyword>
<dbReference type="AlphaFoldDB" id="A0A0N9I5G2"/>
<dbReference type="Gene3D" id="3.20.20.30">
    <property type="entry name" value="Luciferase-like domain"/>
    <property type="match status" value="2"/>
</dbReference>
<dbReference type="KEGG" id="kphy:AOZ06_26155"/>
<organism evidence="2 3">
    <name type="scientific">Kibdelosporangium phytohabitans</name>
    <dbReference type="NCBI Taxonomy" id="860235"/>
    <lineage>
        <taxon>Bacteria</taxon>
        <taxon>Bacillati</taxon>
        <taxon>Actinomycetota</taxon>
        <taxon>Actinomycetes</taxon>
        <taxon>Pseudonocardiales</taxon>
        <taxon>Pseudonocardiaceae</taxon>
        <taxon>Kibdelosporangium</taxon>
    </lineage>
</organism>
<sequence length="308" mass="32761">MAAMIHLGFLTHVHGEGVPAGPLYRQLVEVFAAAEELGYQSGWVAQHHLRTGHGRLPSPLVLLAAAAERTSRIHLGTAVTVLPLENPIRLAEDVLVLDALSGGRLELGLGSGVPSPEEFAAFGRAADRRHDLYDEHLLTLTKVLDGALTDRLWGSTLRSEALAAGARAGHGLLLGVGPAEKVQIQLADQHRAAGGNRVAAVRGVFPGPDKDIVAAELAPDVRRYLPLHVEAGWAPHDGIDVHELLRLMNVQYGTPGQIVESLRADPVTAGPATHLIVAVQAESSTLDQAVRRLEVIAKQIAPELGWTP</sequence>
<dbReference type="PANTHER" id="PTHR30137">
    <property type="entry name" value="LUCIFERASE-LIKE MONOOXYGENASE"/>
    <property type="match status" value="1"/>
</dbReference>
<dbReference type="STRING" id="860235.AOZ06_26155"/>
<gene>
    <name evidence="2" type="ORF">AOZ06_26155</name>
</gene>
<protein>
    <recommendedName>
        <fullName evidence="1">Luciferase-like domain-containing protein</fullName>
    </recommendedName>
</protein>
<dbReference type="GO" id="GO:0016705">
    <property type="term" value="F:oxidoreductase activity, acting on paired donors, with incorporation or reduction of molecular oxygen"/>
    <property type="evidence" value="ECO:0007669"/>
    <property type="project" value="InterPro"/>
</dbReference>
<dbReference type="InterPro" id="IPR011251">
    <property type="entry name" value="Luciferase-like_dom"/>
</dbReference>
<proteinExistence type="predicted"/>
<dbReference type="PANTHER" id="PTHR30137:SF15">
    <property type="entry name" value="BLL6902 PROTEIN"/>
    <property type="match status" value="1"/>
</dbReference>
<accession>A0A0N9I5G2</accession>
<name>A0A0N9I5G2_9PSEU</name>